<evidence type="ECO:0000313" key="1">
    <source>
        <dbReference type="EMBL" id="KAF2246350.1"/>
    </source>
</evidence>
<sequence>MERGTRLFAEELEIDRASWRSRRGCRGGADWAMLPCSFLAFVGWPRQGKSCTCSKVLTLALALTLDPDILFLPSHPRRLLFAPSLQHLNAAFDSIRPSSALYRARPAATLSTFVARCFLAPAEASPRCLIQTPHSTPTRCSRYSGFLSTIDCAQPDQHVDCLWAAVIAISQTNAAADRAR</sequence>
<name>A0A6A6I9Y5_9PLEO</name>
<gene>
    <name evidence="1" type="ORF">BU26DRAFT_567838</name>
</gene>
<dbReference type="GeneID" id="54587035"/>
<reference evidence="1" key="1">
    <citation type="journal article" date="2020" name="Stud. Mycol.">
        <title>101 Dothideomycetes genomes: a test case for predicting lifestyles and emergence of pathogens.</title>
        <authorList>
            <person name="Haridas S."/>
            <person name="Albert R."/>
            <person name="Binder M."/>
            <person name="Bloem J."/>
            <person name="Labutti K."/>
            <person name="Salamov A."/>
            <person name="Andreopoulos B."/>
            <person name="Baker S."/>
            <person name="Barry K."/>
            <person name="Bills G."/>
            <person name="Bluhm B."/>
            <person name="Cannon C."/>
            <person name="Castanera R."/>
            <person name="Culley D."/>
            <person name="Daum C."/>
            <person name="Ezra D."/>
            <person name="Gonzalez J."/>
            <person name="Henrissat B."/>
            <person name="Kuo A."/>
            <person name="Liang C."/>
            <person name="Lipzen A."/>
            <person name="Lutzoni F."/>
            <person name="Magnuson J."/>
            <person name="Mondo S."/>
            <person name="Nolan M."/>
            <person name="Ohm R."/>
            <person name="Pangilinan J."/>
            <person name="Park H.-J."/>
            <person name="Ramirez L."/>
            <person name="Alfaro M."/>
            <person name="Sun H."/>
            <person name="Tritt A."/>
            <person name="Yoshinaga Y."/>
            <person name="Zwiers L.-H."/>
            <person name="Turgeon B."/>
            <person name="Goodwin S."/>
            <person name="Spatafora J."/>
            <person name="Crous P."/>
            <person name="Grigoriev I."/>
        </authorList>
    </citation>
    <scope>NUCLEOTIDE SEQUENCE</scope>
    <source>
        <strain evidence="1">CBS 122368</strain>
    </source>
</reference>
<protein>
    <submittedName>
        <fullName evidence="1">Uncharacterized protein</fullName>
    </submittedName>
</protein>
<dbReference type="Proteomes" id="UP000800094">
    <property type="component" value="Unassembled WGS sequence"/>
</dbReference>
<accession>A0A6A6I9Y5</accession>
<organism evidence="1 2">
    <name type="scientific">Trematosphaeria pertusa</name>
    <dbReference type="NCBI Taxonomy" id="390896"/>
    <lineage>
        <taxon>Eukaryota</taxon>
        <taxon>Fungi</taxon>
        <taxon>Dikarya</taxon>
        <taxon>Ascomycota</taxon>
        <taxon>Pezizomycotina</taxon>
        <taxon>Dothideomycetes</taxon>
        <taxon>Pleosporomycetidae</taxon>
        <taxon>Pleosporales</taxon>
        <taxon>Massarineae</taxon>
        <taxon>Trematosphaeriaceae</taxon>
        <taxon>Trematosphaeria</taxon>
    </lineage>
</organism>
<proteinExistence type="predicted"/>
<dbReference type="AlphaFoldDB" id="A0A6A6I9Y5"/>
<keyword evidence="2" id="KW-1185">Reference proteome</keyword>
<evidence type="ECO:0000313" key="2">
    <source>
        <dbReference type="Proteomes" id="UP000800094"/>
    </source>
</evidence>
<dbReference type="RefSeq" id="XP_033681354.1">
    <property type="nucleotide sequence ID" value="XM_033833705.1"/>
</dbReference>
<dbReference type="EMBL" id="ML987199">
    <property type="protein sequence ID" value="KAF2246350.1"/>
    <property type="molecule type" value="Genomic_DNA"/>
</dbReference>